<dbReference type="EMBL" id="LAZR01052506">
    <property type="protein sequence ID" value="KKK82796.1"/>
    <property type="molecule type" value="Genomic_DNA"/>
</dbReference>
<protein>
    <submittedName>
        <fullName evidence="1">Uncharacterized protein</fullName>
    </submittedName>
</protein>
<gene>
    <name evidence="1" type="ORF">LCGC14_2799820</name>
</gene>
<feature type="non-terminal residue" evidence="1">
    <location>
        <position position="1"/>
    </location>
</feature>
<organism evidence="1">
    <name type="scientific">marine sediment metagenome</name>
    <dbReference type="NCBI Taxonomy" id="412755"/>
    <lineage>
        <taxon>unclassified sequences</taxon>
        <taxon>metagenomes</taxon>
        <taxon>ecological metagenomes</taxon>
    </lineage>
</organism>
<name>A0A0F9BEE6_9ZZZZ</name>
<evidence type="ECO:0000313" key="1">
    <source>
        <dbReference type="EMBL" id="KKK82796.1"/>
    </source>
</evidence>
<sequence>RDDGDMGIFRRAWHEGGDPTMIGGMIRRAAEQLR</sequence>
<reference evidence="1" key="1">
    <citation type="journal article" date="2015" name="Nature">
        <title>Complex archaea that bridge the gap between prokaryotes and eukaryotes.</title>
        <authorList>
            <person name="Spang A."/>
            <person name="Saw J.H."/>
            <person name="Jorgensen S.L."/>
            <person name="Zaremba-Niedzwiedzka K."/>
            <person name="Martijn J."/>
            <person name="Lind A.E."/>
            <person name="van Eijk R."/>
            <person name="Schleper C."/>
            <person name="Guy L."/>
            <person name="Ettema T.J."/>
        </authorList>
    </citation>
    <scope>NUCLEOTIDE SEQUENCE</scope>
</reference>
<proteinExistence type="predicted"/>
<dbReference type="AlphaFoldDB" id="A0A0F9BEE6"/>
<accession>A0A0F9BEE6</accession>
<comment type="caution">
    <text evidence="1">The sequence shown here is derived from an EMBL/GenBank/DDBJ whole genome shotgun (WGS) entry which is preliminary data.</text>
</comment>